<evidence type="ECO:0000256" key="3">
    <source>
        <dbReference type="ARBA" id="ARBA00022824"/>
    </source>
</evidence>
<evidence type="ECO:0000256" key="9">
    <source>
        <dbReference type="RuleBase" id="RU365030"/>
    </source>
</evidence>
<evidence type="ECO:0000256" key="1">
    <source>
        <dbReference type="ARBA" id="ARBA00022448"/>
    </source>
</evidence>
<dbReference type="EMBL" id="CAJPEV010000875">
    <property type="protein sequence ID" value="CAG0889232.1"/>
    <property type="molecule type" value="Genomic_DNA"/>
</dbReference>
<dbReference type="InterPro" id="IPR006896">
    <property type="entry name" value="Sec23/24_trunk_dom"/>
</dbReference>
<name>A0A7R8X813_9CRUS</name>
<keyword evidence="4 9" id="KW-0862">Zinc</keyword>
<dbReference type="InterPro" id="IPR037364">
    <property type="entry name" value="Sec23"/>
</dbReference>
<dbReference type="InterPro" id="IPR036175">
    <property type="entry name" value="Sec23/24_helical_dom_sf"/>
</dbReference>
<feature type="domain" description="Sec23/Sec24 helical" evidence="12">
    <location>
        <begin position="242"/>
        <end position="340"/>
    </location>
</feature>
<keyword evidence="2 9" id="KW-0479">Metal-binding</keyword>
<dbReference type="GO" id="GO:0006886">
    <property type="term" value="P:intracellular protein transport"/>
    <property type="evidence" value="ECO:0007669"/>
    <property type="project" value="InterPro"/>
</dbReference>
<dbReference type="InterPro" id="IPR012990">
    <property type="entry name" value="Beta-sandwich_Sec23_24"/>
</dbReference>
<keyword evidence="9" id="KW-0963">Cytoplasm</keyword>
<evidence type="ECO:0000256" key="8">
    <source>
        <dbReference type="ARBA" id="ARBA00023329"/>
    </source>
</evidence>
<dbReference type="Gene3D" id="3.40.20.10">
    <property type="entry name" value="Severin"/>
    <property type="match status" value="1"/>
</dbReference>
<dbReference type="EMBL" id="LR900392">
    <property type="protein sequence ID" value="CAD7245520.1"/>
    <property type="molecule type" value="Genomic_DNA"/>
</dbReference>
<dbReference type="PANTHER" id="PTHR11141">
    <property type="entry name" value="PROTEIN TRANSPORT PROTEIN SEC23"/>
    <property type="match status" value="1"/>
</dbReference>
<dbReference type="Pfam" id="PF08033">
    <property type="entry name" value="Sec23_BS"/>
    <property type="match status" value="1"/>
</dbReference>
<feature type="domain" description="Sec23/Sec24 trunk" evidence="11">
    <location>
        <begin position="1"/>
        <end position="102"/>
    </location>
</feature>
<dbReference type="OrthoDB" id="10256289at2759"/>
<dbReference type="GO" id="GO:0030127">
    <property type="term" value="C:COPII vesicle coat"/>
    <property type="evidence" value="ECO:0007669"/>
    <property type="project" value="InterPro"/>
</dbReference>
<keyword evidence="3 9" id="KW-0256">Endoplasmic reticulum</keyword>
<dbReference type="GO" id="GO:0090110">
    <property type="term" value="P:COPII-coated vesicle cargo loading"/>
    <property type="evidence" value="ECO:0007669"/>
    <property type="project" value="TreeGrafter"/>
</dbReference>
<comment type="subcellular location">
    <subcellularLocation>
        <location evidence="9">Cytoplasmic vesicle</location>
        <location evidence="9">COPII-coated vesicle membrane</location>
        <topology evidence="9">Peripheral membrane protein</topology>
        <orientation evidence="9">Cytoplasmic side</orientation>
    </subcellularLocation>
    <subcellularLocation>
        <location evidence="9">Endoplasmic reticulum membrane</location>
        <topology evidence="9">Peripheral membrane protein</topology>
        <orientation evidence="9">Cytoplasmic side</orientation>
    </subcellularLocation>
</comment>
<comment type="function">
    <text evidence="9">Component of the coat protein complex II (COPII) which promotes the formation of transport vesicles from the endoplasmic reticulum (ER). The coat has two main functions, the physical deformation of the endoplasmic reticulum membrane into vesicles and the selection of cargo molecules.</text>
</comment>
<evidence type="ECO:0000313" key="15">
    <source>
        <dbReference type="Proteomes" id="UP000677054"/>
    </source>
</evidence>
<evidence type="ECO:0000256" key="4">
    <source>
        <dbReference type="ARBA" id="ARBA00022833"/>
    </source>
</evidence>
<evidence type="ECO:0000256" key="2">
    <source>
        <dbReference type="ARBA" id="ARBA00022723"/>
    </source>
</evidence>
<dbReference type="GO" id="GO:0046872">
    <property type="term" value="F:metal ion binding"/>
    <property type="evidence" value="ECO:0007669"/>
    <property type="project" value="UniProtKB-KW"/>
</dbReference>
<dbReference type="SUPFAM" id="SSF81995">
    <property type="entry name" value="beta-sandwich domain of Sec23/24"/>
    <property type="match status" value="1"/>
</dbReference>
<dbReference type="InterPro" id="IPR029006">
    <property type="entry name" value="ADF-H/Gelsolin-like_dom_sf"/>
</dbReference>
<dbReference type="GO" id="GO:0070971">
    <property type="term" value="C:endoplasmic reticulum exit site"/>
    <property type="evidence" value="ECO:0007669"/>
    <property type="project" value="TreeGrafter"/>
</dbReference>
<keyword evidence="15" id="KW-1185">Reference proteome</keyword>
<dbReference type="GO" id="GO:0005096">
    <property type="term" value="F:GTPase activator activity"/>
    <property type="evidence" value="ECO:0007669"/>
    <property type="project" value="TreeGrafter"/>
</dbReference>
<dbReference type="Pfam" id="PF04815">
    <property type="entry name" value="Sec23_helical"/>
    <property type="match status" value="1"/>
</dbReference>
<evidence type="ECO:0000256" key="5">
    <source>
        <dbReference type="ARBA" id="ARBA00022892"/>
    </source>
</evidence>
<keyword evidence="6 9" id="KW-0653">Protein transport</keyword>
<evidence type="ECO:0000256" key="7">
    <source>
        <dbReference type="ARBA" id="ARBA00023136"/>
    </source>
</evidence>
<evidence type="ECO:0000259" key="12">
    <source>
        <dbReference type="Pfam" id="PF04815"/>
    </source>
</evidence>
<dbReference type="InterPro" id="IPR036465">
    <property type="entry name" value="vWFA_dom_sf"/>
</dbReference>
<keyword evidence="7 9" id="KW-0472">Membrane</keyword>
<evidence type="ECO:0000259" key="10">
    <source>
        <dbReference type="Pfam" id="PF00626"/>
    </source>
</evidence>
<dbReference type="Pfam" id="PF04811">
    <property type="entry name" value="Sec23_trunk"/>
    <property type="match status" value="1"/>
</dbReference>
<reference evidence="14" key="1">
    <citation type="submission" date="2020-11" db="EMBL/GenBank/DDBJ databases">
        <authorList>
            <person name="Tran Van P."/>
        </authorList>
    </citation>
    <scope>NUCLEOTIDE SEQUENCE</scope>
</reference>
<dbReference type="Gene3D" id="1.20.120.730">
    <property type="entry name" value="Sec23/Sec24 helical domain"/>
    <property type="match status" value="1"/>
</dbReference>
<dbReference type="InterPro" id="IPR036180">
    <property type="entry name" value="Gelsolin-like_dom_sf"/>
</dbReference>
<dbReference type="FunFam" id="3.40.20.10:FF:000003">
    <property type="entry name" value="Protein transport protein SEC23"/>
    <property type="match status" value="1"/>
</dbReference>
<accession>A0A7R8X813</accession>
<evidence type="ECO:0000313" key="14">
    <source>
        <dbReference type="EMBL" id="CAD7245520.1"/>
    </source>
</evidence>
<dbReference type="SUPFAM" id="SSF81811">
    <property type="entry name" value="Helical domain of Sec23/24"/>
    <property type="match status" value="1"/>
</dbReference>
<keyword evidence="5 9" id="KW-0931">ER-Golgi transport</keyword>
<proteinExistence type="inferred from homology"/>
<dbReference type="InterPro" id="IPR037550">
    <property type="entry name" value="Sec23_C"/>
</dbReference>
<dbReference type="Pfam" id="PF00626">
    <property type="entry name" value="Gelsolin"/>
    <property type="match status" value="1"/>
</dbReference>
<dbReference type="SUPFAM" id="SSF53300">
    <property type="entry name" value="vWA-like"/>
    <property type="match status" value="1"/>
</dbReference>
<evidence type="ECO:0000256" key="6">
    <source>
        <dbReference type="ARBA" id="ARBA00022927"/>
    </source>
</evidence>
<dbReference type="SUPFAM" id="SSF82754">
    <property type="entry name" value="C-terminal, gelsolin-like domain of Sec23/24"/>
    <property type="match status" value="1"/>
</dbReference>
<dbReference type="FunFam" id="1.20.120.730:FF:000005">
    <property type="entry name" value="Protein transport protein SEC23"/>
    <property type="match status" value="1"/>
</dbReference>
<dbReference type="InterPro" id="IPR007123">
    <property type="entry name" value="Gelsolin-like_dom"/>
</dbReference>
<organism evidence="14">
    <name type="scientific">Darwinula stevensoni</name>
    <dbReference type="NCBI Taxonomy" id="69355"/>
    <lineage>
        <taxon>Eukaryota</taxon>
        <taxon>Metazoa</taxon>
        <taxon>Ecdysozoa</taxon>
        <taxon>Arthropoda</taxon>
        <taxon>Crustacea</taxon>
        <taxon>Oligostraca</taxon>
        <taxon>Ostracoda</taxon>
        <taxon>Podocopa</taxon>
        <taxon>Podocopida</taxon>
        <taxon>Darwinulocopina</taxon>
        <taxon>Darwinuloidea</taxon>
        <taxon>Darwinulidae</taxon>
        <taxon>Darwinula</taxon>
    </lineage>
</organism>
<sequence length="489" mass="55225">MLFVGGACSQGPGMVVNDDLKDPIRSHHDIDKDNAKYLKKATKHYESLAGRAATNGHVVDIYSCALDQTGLHEMKSCPNSTGGHMVMGDSFNSSLFKQTYRMVFAKDQNNEFKMAFNAQIEVKTSRELKVCGAIGPCISMNIKGTCVSDNEMGIGGTCQWKLCSLYPSSTIAILYEVVNQHGAPIPQGGRGCIQFITQYQHSSGQRRVRVTTIARKYVFLYLFEVCWADAGTQMSHIAAGFDQEAAAVISGRLAAFRAESEEGQDVLRWVDRNLIRLCQKFGEYNKDDAASFRLSEAFSLYPQFMFHLRRSQFMQVFNNSPDETSFYRHMLMREDTMNSLIMIQPILYSYSFNGPPEPVLLDTSSIQPDRILLMDTFFQILIFNGETIAQWKAQGYHELPEYENFRQLLQAPADDAQEILQTRFPMPRYIETEQGGSQARFLLSKVNPSQTHNNMYAYGQVSPATSLLHNLFHAWNKCPVAHLSKASFR</sequence>
<protein>
    <recommendedName>
        <fullName evidence="9">Protein transport protein SEC23</fullName>
    </recommendedName>
</protein>
<feature type="domain" description="Sec23/Sec24 beta-sandwich" evidence="13">
    <location>
        <begin position="115"/>
        <end position="217"/>
    </location>
</feature>
<dbReference type="Gene3D" id="3.40.50.410">
    <property type="entry name" value="von Willebrand factor, type A domain"/>
    <property type="match status" value="1"/>
</dbReference>
<dbReference type="CDD" id="cd11287">
    <property type="entry name" value="Sec23_C"/>
    <property type="match status" value="1"/>
</dbReference>
<gene>
    <name evidence="14" type="ORF">DSTB1V02_LOCUS5393</name>
</gene>
<evidence type="ECO:0000259" key="13">
    <source>
        <dbReference type="Pfam" id="PF08033"/>
    </source>
</evidence>
<evidence type="ECO:0000259" key="11">
    <source>
        <dbReference type="Pfam" id="PF04811"/>
    </source>
</evidence>
<dbReference type="GO" id="GO:0005789">
    <property type="term" value="C:endoplasmic reticulum membrane"/>
    <property type="evidence" value="ECO:0007669"/>
    <property type="project" value="UniProtKB-SubCell"/>
</dbReference>
<feature type="domain" description="Gelsolin-like" evidence="10">
    <location>
        <begin position="356"/>
        <end position="442"/>
    </location>
</feature>
<dbReference type="Proteomes" id="UP000677054">
    <property type="component" value="Unassembled WGS sequence"/>
</dbReference>
<comment type="similarity">
    <text evidence="9">Belongs to the SEC23/SEC24 family. SEC23 subfamily.</text>
</comment>
<dbReference type="InterPro" id="IPR006900">
    <property type="entry name" value="Sec23/24_helical_dom"/>
</dbReference>
<keyword evidence="1 9" id="KW-0813">Transport</keyword>
<dbReference type="PANTHER" id="PTHR11141:SF0">
    <property type="entry name" value="PROTEIN TRANSPORT PROTEIN SEC23"/>
    <property type="match status" value="1"/>
</dbReference>
<keyword evidence="8 9" id="KW-0968">Cytoplasmic vesicle</keyword>
<dbReference type="AlphaFoldDB" id="A0A7R8X813"/>